<feature type="domain" description="EF-hand" evidence="5">
    <location>
        <begin position="79"/>
        <end position="114"/>
    </location>
</feature>
<dbReference type="PROSITE" id="PS00018">
    <property type="entry name" value="EF_HAND_1"/>
    <property type="match status" value="1"/>
</dbReference>
<dbReference type="SUPFAM" id="SSF47473">
    <property type="entry name" value="EF-hand"/>
    <property type="match status" value="2"/>
</dbReference>
<evidence type="ECO:0000256" key="1">
    <source>
        <dbReference type="ARBA" id="ARBA00022723"/>
    </source>
</evidence>
<dbReference type="Proteomes" id="UP001642484">
    <property type="component" value="Unassembled WGS sequence"/>
</dbReference>
<feature type="compositionally biased region" description="Acidic residues" evidence="4">
    <location>
        <begin position="129"/>
        <end position="139"/>
    </location>
</feature>
<comment type="caution">
    <text evidence="6">The sequence shown here is derived from an EMBL/GenBank/DDBJ whole genome shotgun (WGS) entry which is preliminary data.</text>
</comment>
<proteinExistence type="predicted"/>
<keyword evidence="7" id="KW-1185">Reference proteome</keyword>
<feature type="domain" description="EF-hand" evidence="5">
    <location>
        <begin position="42"/>
        <end position="77"/>
    </location>
</feature>
<dbReference type="Gene3D" id="1.10.238.10">
    <property type="entry name" value="EF-hand"/>
    <property type="match status" value="2"/>
</dbReference>
<evidence type="ECO:0000259" key="5">
    <source>
        <dbReference type="PROSITE" id="PS50222"/>
    </source>
</evidence>
<name>A0ABP0QR01_9DINO</name>
<feature type="region of interest" description="Disordered" evidence="4">
    <location>
        <begin position="120"/>
        <end position="146"/>
    </location>
</feature>
<protein>
    <recommendedName>
        <fullName evidence="5">EF-hand domain-containing protein</fullName>
    </recommendedName>
</protein>
<feature type="domain" description="EF-hand" evidence="5">
    <location>
        <begin position="224"/>
        <end position="259"/>
    </location>
</feature>
<sequence>MALAVMAASSNKPASASKVKKAPQKMDSKKAFEIPGLQARPYHDDELQVAFEIIDLDRHGEIGATDLRRALQLCGEPEPTDAEIQEMIRLMDPDGSGSIEFAEFRRYFVEPPPLFRNFDLHRRGGFGEAPDEEEEEEPPPPDTLALVDGGDATPALARLESRKKKFTLKEHAEGDPRAPYVKELAKHGITPEFIRDVYQTFVEIDTKDTGFMSFEAFCKVFSKKPSPEMREIFDAFDADREGELDLRQFVIGLSTFAKTGLEEKVRFAFMMYDEEQDGSVSREELSEMLRAMAPYLRSAHRDAHLERVYALHSLHPNSRVSFDELMDYLVENQDLIIPPKKKKKKKRDEEQEQDFV</sequence>
<evidence type="ECO:0000256" key="3">
    <source>
        <dbReference type="ARBA" id="ARBA00022837"/>
    </source>
</evidence>
<dbReference type="InterPro" id="IPR002048">
    <property type="entry name" value="EF_hand_dom"/>
</dbReference>
<dbReference type="InterPro" id="IPR018247">
    <property type="entry name" value="EF_Hand_1_Ca_BS"/>
</dbReference>
<keyword evidence="1" id="KW-0479">Metal-binding</keyword>
<dbReference type="InterPro" id="IPR011992">
    <property type="entry name" value="EF-hand-dom_pair"/>
</dbReference>
<dbReference type="PROSITE" id="PS50222">
    <property type="entry name" value="EF_HAND_2"/>
    <property type="match status" value="4"/>
</dbReference>
<feature type="region of interest" description="Disordered" evidence="4">
    <location>
        <begin position="1"/>
        <end position="27"/>
    </location>
</feature>
<reference evidence="6 7" key="1">
    <citation type="submission" date="2024-02" db="EMBL/GenBank/DDBJ databases">
        <authorList>
            <person name="Chen Y."/>
            <person name="Shah S."/>
            <person name="Dougan E. K."/>
            <person name="Thang M."/>
            <person name="Chan C."/>
        </authorList>
    </citation>
    <scope>NUCLEOTIDE SEQUENCE [LARGE SCALE GENOMIC DNA]</scope>
</reference>
<feature type="domain" description="EF-hand" evidence="5">
    <location>
        <begin position="260"/>
        <end position="295"/>
    </location>
</feature>
<evidence type="ECO:0000313" key="6">
    <source>
        <dbReference type="EMBL" id="CAK9089381.1"/>
    </source>
</evidence>
<dbReference type="SMART" id="SM00054">
    <property type="entry name" value="EFh"/>
    <property type="match status" value="5"/>
</dbReference>
<feature type="compositionally biased region" description="Low complexity" evidence="4">
    <location>
        <begin position="7"/>
        <end position="17"/>
    </location>
</feature>
<organism evidence="6 7">
    <name type="scientific">Durusdinium trenchii</name>
    <dbReference type="NCBI Taxonomy" id="1381693"/>
    <lineage>
        <taxon>Eukaryota</taxon>
        <taxon>Sar</taxon>
        <taxon>Alveolata</taxon>
        <taxon>Dinophyceae</taxon>
        <taxon>Suessiales</taxon>
        <taxon>Symbiodiniaceae</taxon>
        <taxon>Durusdinium</taxon>
    </lineage>
</organism>
<keyword evidence="2" id="KW-0677">Repeat</keyword>
<dbReference type="PRINTS" id="PR00450">
    <property type="entry name" value="RECOVERIN"/>
</dbReference>
<dbReference type="PANTHER" id="PTHR45942">
    <property type="entry name" value="PROTEIN PHOSPATASE 3 REGULATORY SUBUNIT B ALPHA ISOFORM TYPE 1"/>
    <property type="match status" value="1"/>
</dbReference>
<dbReference type="CDD" id="cd00051">
    <property type="entry name" value="EFh"/>
    <property type="match status" value="1"/>
</dbReference>
<evidence type="ECO:0000313" key="7">
    <source>
        <dbReference type="Proteomes" id="UP001642484"/>
    </source>
</evidence>
<keyword evidence="3" id="KW-0106">Calcium</keyword>
<accession>A0ABP0QR01</accession>
<dbReference type="Pfam" id="PF13499">
    <property type="entry name" value="EF-hand_7"/>
    <property type="match status" value="2"/>
</dbReference>
<evidence type="ECO:0000256" key="4">
    <source>
        <dbReference type="SAM" id="MobiDB-lite"/>
    </source>
</evidence>
<evidence type="ECO:0000256" key="2">
    <source>
        <dbReference type="ARBA" id="ARBA00022737"/>
    </source>
</evidence>
<gene>
    <name evidence="6" type="ORF">CCMP2556_LOCUS43031</name>
</gene>
<dbReference type="EMBL" id="CAXAMN010024707">
    <property type="protein sequence ID" value="CAK9089381.1"/>
    <property type="molecule type" value="Genomic_DNA"/>
</dbReference>